<evidence type="ECO:0000256" key="1">
    <source>
        <dbReference type="SAM" id="MobiDB-lite"/>
    </source>
</evidence>
<gene>
    <name evidence="3" type="ORF">EJ08DRAFT_156668</name>
</gene>
<dbReference type="CDD" id="cd12087">
    <property type="entry name" value="TM_EGFR-like"/>
    <property type="match status" value="1"/>
</dbReference>
<evidence type="ECO:0000256" key="2">
    <source>
        <dbReference type="SAM" id="Phobius"/>
    </source>
</evidence>
<evidence type="ECO:0000313" key="3">
    <source>
        <dbReference type="EMBL" id="KAF2436680.1"/>
    </source>
</evidence>
<dbReference type="OrthoDB" id="5347452at2759"/>
<feature type="transmembrane region" description="Helical" evidence="2">
    <location>
        <begin position="290"/>
        <end position="316"/>
    </location>
</feature>
<dbReference type="Proteomes" id="UP000800235">
    <property type="component" value="Unassembled WGS sequence"/>
</dbReference>
<dbReference type="AlphaFoldDB" id="A0A9P4P3I9"/>
<feature type="region of interest" description="Disordered" evidence="1">
    <location>
        <begin position="359"/>
        <end position="433"/>
    </location>
</feature>
<keyword evidence="4" id="KW-1185">Reference proteome</keyword>
<keyword evidence="2" id="KW-0812">Transmembrane</keyword>
<name>A0A9P4P3I9_9PEZI</name>
<dbReference type="EMBL" id="MU007010">
    <property type="protein sequence ID" value="KAF2436680.1"/>
    <property type="molecule type" value="Genomic_DNA"/>
</dbReference>
<comment type="caution">
    <text evidence="3">The sequence shown here is derived from an EMBL/GenBank/DDBJ whole genome shotgun (WGS) entry which is preliminary data.</text>
</comment>
<reference evidence="3" key="1">
    <citation type="journal article" date="2020" name="Stud. Mycol.">
        <title>101 Dothideomycetes genomes: a test case for predicting lifestyles and emergence of pathogens.</title>
        <authorList>
            <person name="Haridas S."/>
            <person name="Albert R."/>
            <person name="Binder M."/>
            <person name="Bloem J."/>
            <person name="Labutti K."/>
            <person name="Salamov A."/>
            <person name="Andreopoulos B."/>
            <person name="Baker S."/>
            <person name="Barry K."/>
            <person name="Bills G."/>
            <person name="Bluhm B."/>
            <person name="Cannon C."/>
            <person name="Castanera R."/>
            <person name="Culley D."/>
            <person name="Daum C."/>
            <person name="Ezra D."/>
            <person name="Gonzalez J."/>
            <person name="Henrissat B."/>
            <person name="Kuo A."/>
            <person name="Liang C."/>
            <person name="Lipzen A."/>
            <person name="Lutzoni F."/>
            <person name="Magnuson J."/>
            <person name="Mondo S."/>
            <person name="Nolan M."/>
            <person name="Ohm R."/>
            <person name="Pangilinan J."/>
            <person name="Park H.-J."/>
            <person name="Ramirez L."/>
            <person name="Alfaro M."/>
            <person name="Sun H."/>
            <person name="Tritt A."/>
            <person name="Yoshinaga Y."/>
            <person name="Zwiers L.-H."/>
            <person name="Turgeon B."/>
            <person name="Goodwin S."/>
            <person name="Spatafora J."/>
            <person name="Crous P."/>
            <person name="Grigoriev I."/>
        </authorList>
    </citation>
    <scope>NUCLEOTIDE SEQUENCE</scope>
    <source>
        <strain evidence="3">CBS 130266</strain>
    </source>
</reference>
<proteinExistence type="predicted"/>
<organism evidence="3 4">
    <name type="scientific">Tothia fuscella</name>
    <dbReference type="NCBI Taxonomy" id="1048955"/>
    <lineage>
        <taxon>Eukaryota</taxon>
        <taxon>Fungi</taxon>
        <taxon>Dikarya</taxon>
        <taxon>Ascomycota</taxon>
        <taxon>Pezizomycotina</taxon>
        <taxon>Dothideomycetes</taxon>
        <taxon>Pleosporomycetidae</taxon>
        <taxon>Venturiales</taxon>
        <taxon>Cylindrosympodiaceae</taxon>
        <taxon>Tothia</taxon>
    </lineage>
</organism>
<accession>A0A9P4P3I9</accession>
<feature type="region of interest" description="Disordered" evidence="1">
    <location>
        <begin position="263"/>
        <end position="282"/>
    </location>
</feature>
<feature type="compositionally biased region" description="Low complexity" evidence="1">
    <location>
        <begin position="384"/>
        <end position="399"/>
    </location>
</feature>
<feature type="compositionally biased region" description="Basic and acidic residues" evidence="1">
    <location>
        <begin position="421"/>
        <end position="433"/>
    </location>
</feature>
<evidence type="ECO:0000313" key="4">
    <source>
        <dbReference type="Proteomes" id="UP000800235"/>
    </source>
</evidence>
<sequence>MGEMRRRRTIESVSHLCEFCFDFLCVLPRFPSHFLLLILSLVDTSSRFSQILLIKMKTPLLIVLIACHVYAIPNGPRATSVQDNELSSQGWTPRPTQKPQIDLFRRDLFPRELTEGQFLGYTAPDANLNTIGYVNGVAAAVKTCQAGAYAAAVGGELGCCEPGVGCDWLGTCYSSTAATACGHDCQQATNVILCTEASQPYCYGYSMVGLSATAYGCDSVSNQKGVWGKLYTTWNGDDSHSWEAAYYTGASSAPFAPATLTRSPISQSVPPADSTKTPTPTLTPIHKKPIAAIIGGVVGGLAVLGAAIAGILFMIFRSKKRNTQNAQVIQQQPVYQPPPADNRMSYYPPVDQSGGKLPIETTQPVLSPMSPAPPYFNTNEPSVYQQQAQQMGQQQQQYFPPQPQPQPYAAQQPTQQAIPTHNRDGNVVHEAQG</sequence>
<keyword evidence="2" id="KW-0472">Membrane</keyword>
<feature type="compositionally biased region" description="Low complexity" evidence="1">
    <location>
        <begin position="407"/>
        <end position="417"/>
    </location>
</feature>
<protein>
    <submittedName>
        <fullName evidence="3">Uncharacterized protein</fullName>
    </submittedName>
</protein>
<keyword evidence="2" id="KW-1133">Transmembrane helix</keyword>